<evidence type="ECO:0000313" key="2">
    <source>
        <dbReference type="EMBL" id="SEU43157.1"/>
    </source>
</evidence>
<dbReference type="Proteomes" id="UP000199361">
    <property type="component" value="Unassembled WGS sequence"/>
</dbReference>
<dbReference type="InterPro" id="IPR029062">
    <property type="entry name" value="Class_I_gatase-like"/>
</dbReference>
<dbReference type="PANTHER" id="PTHR40469">
    <property type="entry name" value="SECRETED GLYCOSYL HYDROLASE"/>
    <property type="match status" value="1"/>
</dbReference>
<dbReference type="PANTHER" id="PTHR40469:SF2">
    <property type="entry name" value="GALACTOSE-BINDING DOMAIN-LIKE SUPERFAMILY PROTEIN"/>
    <property type="match status" value="1"/>
</dbReference>
<sequence>MAPYDRARADGVRTTVRAVVLSGGLTHDFPATTACLVELLAERRLAAEVHTDVDAALRALPGAALLVVNALRWTMTGPGTPDRYRRLAGAEGASPSPGARAALAAHLAAGGGVLGMHTAAICFDDWPEWGRTLGGSWVWGRSHHPPLGPAVTVRPTPAAHELVAGIGPFTVVDEVYGDLERVPGLVPLLTARQPGGPDAEHPLLWAREHGGGRVVYDALGHHPASYEVPEHREIVRRAIRWTTTG</sequence>
<evidence type="ECO:0000313" key="3">
    <source>
        <dbReference type="Proteomes" id="UP000199361"/>
    </source>
</evidence>
<gene>
    <name evidence="2" type="ORF">SAMN05421811_12131</name>
</gene>
<feature type="domain" description="ThuA-like" evidence="1">
    <location>
        <begin position="17"/>
        <end position="242"/>
    </location>
</feature>
<dbReference type="Gene3D" id="3.40.50.880">
    <property type="match status" value="1"/>
</dbReference>
<dbReference type="SUPFAM" id="SSF52317">
    <property type="entry name" value="Class I glutamine amidotransferase-like"/>
    <property type="match status" value="1"/>
</dbReference>
<keyword evidence="3" id="KW-1185">Reference proteome</keyword>
<proteinExistence type="predicted"/>
<dbReference type="Pfam" id="PF06283">
    <property type="entry name" value="ThuA"/>
    <property type="match status" value="1"/>
</dbReference>
<dbReference type="InterPro" id="IPR029010">
    <property type="entry name" value="ThuA-like"/>
</dbReference>
<accession>A0A1I0LRG4</accession>
<dbReference type="EMBL" id="FOHX01000021">
    <property type="protein sequence ID" value="SEU43157.1"/>
    <property type="molecule type" value="Genomic_DNA"/>
</dbReference>
<organism evidence="2 3">
    <name type="scientific">Nonomuraea wenchangensis</name>
    <dbReference type="NCBI Taxonomy" id="568860"/>
    <lineage>
        <taxon>Bacteria</taxon>
        <taxon>Bacillati</taxon>
        <taxon>Actinomycetota</taxon>
        <taxon>Actinomycetes</taxon>
        <taxon>Streptosporangiales</taxon>
        <taxon>Streptosporangiaceae</taxon>
        <taxon>Nonomuraea</taxon>
    </lineage>
</organism>
<dbReference type="STRING" id="568860.SAMN05421811_12131"/>
<dbReference type="AlphaFoldDB" id="A0A1I0LRG4"/>
<name>A0A1I0LRG4_9ACTN</name>
<evidence type="ECO:0000259" key="1">
    <source>
        <dbReference type="Pfam" id="PF06283"/>
    </source>
</evidence>
<reference evidence="2 3" key="1">
    <citation type="submission" date="2016-10" db="EMBL/GenBank/DDBJ databases">
        <authorList>
            <person name="de Groot N.N."/>
        </authorList>
    </citation>
    <scope>NUCLEOTIDE SEQUENCE [LARGE SCALE GENOMIC DNA]</scope>
    <source>
        <strain evidence="2 3">CGMCC 4.5598</strain>
    </source>
</reference>
<protein>
    <recommendedName>
        <fullName evidence="1">ThuA-like domain-containing protein</fullName>
    </recommendedName>
</protein>